<feature type="compositionally biased region" description="Basic and acidic residues" evidence="7">
    <location>
        <begin position="2719"/>
        <end position="2738"/>
    </location>
</feature>
<feature type="region of interest" description="Disordered" evidence="7">
    <location>
        <begin position="1031"/>
        <end position="1090"/>
    </location>
</feature>
<feature type="coiled-coil region" evidence="6">
    <location>
        <begin position="2817"/>
        <end position="2914"/>
    </location>
</feature>
<feature type="compositionally biased region" description="Low complexity" evidence="7">
    <location>
        <begin position="2705"/>
        <end position="2718"/>
    </location>
</feature>
<dbReference type="InterPro" id="IPR019528">
    <property type="entry name" value="PACT_domain"/>
</dbReference>
<dbReference type="Proteomes" id="UP001642483">
    <property type="component" value="Unassembled WGS sequence"/>
</dbReference>
<feature type="compositionally biased region" description="Polar residues" evidence="7">
    <location>
        <begin position="1843"/>
        <end position="1867"/>
    </location>
</feature>
<feature type="region of interest" description="Disordered" evidence="7">
    <location>
        <begin position="1203"/>
        <end position="1237"/>
    </location>
</feature>
<feature type="compositionally biased region" description="Basic and acidic residues" evidence="7">
    <location>
        <begin position="4096"/>
        <end position="4106"/>
    </location>
</feature>
<feature type="region of interest" description="Disordered" evidence="7">
    <location>
        <begin position="4022"/>
        <end position="4125"/>
    </location>
</feature>
<feature type="coiled-coil region" evidence="6">
    <location>
        <begin position="3383"/>
        <end position="3549"/>
    </location>
</feature>
<feature type="region of interest" description="Disordered" evidence="7">
    <location>
        <begin position="4144"/>
        <end position="4165"/>
    </location>
</feature>
<evidence type="ECO:0000256" key="5">
    <source>
        <dbReference type="ARBA" id="ARBA00023212"/>
    </source>
</evidence>
<sequence>MDDEERKKKLEAGKAKLASFRKKRSSTSKKRKGNDTAASTPRSQSDEVGAGDSIAVQTGDDSTDRALTPSDDTDRSSTTADDISTEEELGYTLKLTAVEKIQELELTVSDQQVALQKLTLENKELHDRNEALLEKSIRKEDLVYKDLRDNVSNTAEYIRQMQQQLIKTTGTVIDTGSEQSQVVAELTETRVKLDTCQEAIARQEKTLNQMSRQLEEKNMEAGDAAEKCRSLRSELDKSQSLLATTEENLSGAVRSLQVQLEQEKQSLQAQLEEEHGLQIAAIKREHQIALEDERRKFKEMEQKSEASVVSFGLEDLQVYREQVALLQSQLETAYRDIDKLKKDHDKEVIQLNQQLVNSVDEYETKLQEERLVCEDLEHKLEMSDTVSSEIQASFSKQLAQLEEERDTLRQQMKQSQLRLKEGAASKKQVKDLEDEVLSYQTELAETSRRLEDTEKQSRQLRDEIERCQNTIAKMTNEKSQFEHNCDELDNLLKQKEEDYDELLKSTTKEKEDLQCTINEHLHHLEHVQAENNGLTASIEQEKNKKEDDMKMLKNEHSEELKNLHSQHHRQMDELKREMEKQLDVAKQSFEEERKEQLETVKDVHERTRDREVSRLQEDHQEVLEKLAEKQKQEINSLKVEAAEIKQMAEERLRIELKEEFNNVLENELGSLRRSLEQESDLAQTELEQKHQEIINQLKEEHERQLKDSIRRELEQQQGLHAETLLAQKLELESTLESLKMEFETSQDAMADEHAEALSKLEAEIEEVRRADEDKSSNSGKLNEKLKDELAQTHELNSILKNEMKHLQEKLESNIEDLEQDYKNKLQASDTALEEEKESNRKFQEENEHFVTSLKEELLALQTERDQIFQQAEESQKRLASLHGSETARLQEEIDHLQTGNQEKINTMQIEIDSLRTSRDDLQDLKKQLLARTTALEDMEKLREEFSQEKEQLLDERKQELEKLRSEHEEETKSYQERVEQLLQDLSESREKLEEVTRSSVQLESSPMRSLSALSDYDSSNVVALNKDYRSEPLSQALEHEEAAEEKDQEVPEPAQSEDSSSSSSSDSASSSSSEDFSQEEEQDEDLTSLQHKVDELKIEIKELKNAHEDAIRKLIDEHDTTLEELIKTKEDERLHSLQEQEKRLEEAHEDLQRVHDQVIEKLKESHRTELTQLRLQCASDTAAQVEEESAALRAQLRKDFDAEKESLKHEMQLESNEKLVKSQKDHEQELSHQADELSSSLELRIAAVMSELHEQKQDALKKASSKHQEELTRLQEEMNSKIQKITDQQEDSQNSWILRREELEADIGKLKDDLEEAKNKYKELTDSLDSGSHERLRALSSQNRDEMETMRMELQKEYDEKQENALQKQALIFQQAQEEFMKLHEERLAQFTSQHKDEAESKEQEIDNRIQLMQLSLLQKHEAEKKGLIGSHNEEMKVVATKLVEVDEEKQKFNEANKQLLLQLERLQTSKDEELSDLKTNLVNQHMIKFQEVTANLENLHKEELEKMILEHKEEETRLRDGLIALQKKIDALEAEHEEEVAKLMEELSQKISQEELDARLKEEEENHANDVKRIQNEHDLQLQQIEEEIQKQDGDHKASMQKIQELQQKEFDDLQKQFGEALAKTSETGIAETQKMAERLSELETELQLADGLKSELEETKERQKELEAVIEEYKMKMQAWEEGRKEESETYEGKLEELSEALNAAREEYKDLTTRIEFERAEYEAEIESVQDDARNKDDNIIELQAEIKHKTAALDSLEQQHNQLTERHEREAQEGENLLKLLRDDLERMNKERDSSNACNEQLLKILSDLVQTNQRCEEVIAQRLENLPITGAEPDAQPSLAQSSSNDGGDTDATNTPLNTSLSGSFVDEGLDLSQRLAESMFTGPELDPVARDIVTGAGNRVKQATERLLDMLENSIKQLNTAQQAQTILGDELEKAIEAKQKDEDVTNEKAELQEQLQHAEDRITELEVAISEQNEAFSKLTEASGDIQEKEHQLRKELVKLEDERSLLKKQKEALKDGRDETELNLLRATEELANEKQMLIERHDEEKSRLENAAHHLEDAVEQVTRATEEKETAYLAQIDDLNTQVEALRKRTESGSRFTAQLSIDREFERDQFEKEMEAMKNEVDQARDSARSGSMLADKVAYLEEDLDLSQQLRDETVEEVEKLKRKIEEKEDTIKQLRERLSRDELETAKSQAASLQLELEESQRQQEVLQQELYANMLRISALEGQLDRYRHGIDEDIVIALERAEAELRRLQEKEKEELEAKDMEIENLVEQQNSLHTQILEKEELIEKLRQNIEQIESENSKLKNHVDNLQLKPNDSHLETAPVTQSEQLEALSHRLLDEKNAEIDELRQQVMLLRSDVGDEDSSQGLLLSLQTRARELAKENEELKDHLRITEEQLQEALSKVDSMVPPEVVEVSKDESPSDAGDTGIHEVDLTVHDLIQQDNNLKIQSLEEENANLQEQLDVLRKQAEDLIAKIDVFNIPASTKEKIRDLQERLEKEKENISSSSSSSDDEESSNTQYSLNASLTLTHNNNIGSEVIVDGKSVKGSNIIREKLDEIEEELKTHGAGVLSRILEEKDEHVMQRDAVIHRLEHDISANKAQVDTLLKQVAKLKHELQEPDVRIRMQGDEKEDKNDSTIKVEKDAECINLGEKEERFSVCSKEEEEVDTSSHTEQDGNTATEESNASIDASEKASSLDSSSVSSMSDHPDAPEKSFTEEHGDDQTTDVEELKFLLDAKEKEISDRDHLIEQKENELKHLQEVNEANVAMESTLKERCDEIKNEFEEYKFAHPDDVFEHPSVQEEVNRIKEELEVATSQAAAAREDCSRMSKQLDDIQRECASLLDDNHKLEQERKGFEDKIQNSLAKVEKLEFGVEEKDAKLKEVQEKTALLESQVQEATDALHSVQVVAEETANARNMLQVELNRVTGELESTRVQLQHEMDGQLPDSLTVPSDGSGETLMQKEHTEEILSFHPHHEEESVEVARLIEENETLREEINNLTFKTEELEMEIETMKQAHTDECNNLSLQHEREVGELEKQLKLDLSQLEASFQASPVEPVIAVEVLQQSTDMQPVRLPSTDSKSSNEELEEKMEEVKKEHQIKMEEMQKKYTLELEEAVAKAVKQQEQLDEEKLLRLQEKHRKEMSEILSESINGDGELAHQLTAELDHADKLDKNLIEQLTAATQAPENAPVVVEDLSSSLSSSPTKEAEISSRLQHLLSRLHNEGVQVLSLSELQFLKEHQDSSSVDTNGESDLKDYVDVDGLKRAWESEKLALLDAIQALKELLTQTASEAAQSSEDDESLKWRGDLLRAVADLFERERRALLAELQASVIEARGEAEKRSELGAASRLEALERKIRSQDVTQRSELERLLTADRDQLVQDVKQLRAERKEKLDQAYDRIKQLQEQHKMAEELSRQTVNSLQSQLECLKSKVQQEEAITDDLRTSLESEKQRSQNLVPALQRERERTLELSSEMAALSQETSNANKNSHEQIDKLRSQLDAANGELTFAEEKMKHLEEEKIKDEEDRKDETERMERLRAHNQKTITELQEALGVEEKRRQEAVSAVETERRNVTQLHQELASERAASYNEVVQLKNKCEDLTAAVQAEQGRCLELRAALEQEVTHARHAREELENQRKMSAEAREHDRATVADLQTILEDAKRETERIQNRVEVAEQEREDAINRAEDEQATLNKKLQKEKVAHDEAITRERKARTDLQSVLEAERLRNQEVHQNIQDLENKHRELLKERERMSTPPDVQDALLTNRRQLESLRQRLQLEASKLQNMTDRTPHRPSPRDQISPFNSLLSTDGERIESLKRSLQDMQEELKDLYSNISLPERGSLHSSVRPIEFNDKLLQQNAELSEYAADAAKEVRELKDEVAALKRDKKLKCDDGSTAEASQQKMAAKMHKIYTRYLRAESFKKSLIYQKKYLLLLLGGFQDCEEATLALIARMGAYPSNDALRGTVTNRSVAFTRFRSAVRVVIAVCRLKFLVRKWKRANHTVSAAIQSKHGPPAQPSTSANGVNSGRRTESLSPYPHSISRTPSPHINDSITHRPGSSRGHDHHLVSYYHNRYSGEPPSHDTSSDRYKASTSPYTSAVPRSTGYRGAYDRDYSFGSVNGEIQRYSPTASTSYSAMDRSHPAESDPSLNEYIRKLENIQHHLRYPK</sequence>
<feature type="region of interest" description="Disordered" evidence="7">
    <location>
        <begin position="1"/>
        <end position="84"/>
    </location>
</feature>
<feature type="compositionally biased region" description="Basic and acidic residues" evidence="7">
    <location>
        <begin position="986"/>
        <end position="996"/>
    </location>
</feature>
<dbReference type="EMBL" id="CAWYQH010000035">
    <property type="protein sequence ID" value="CAK8676608.1"/>
    <property type="molecule type" value="Genomic_DNA"/>
</dbReference>
<accession>A0ABP0FEU3</accession>
<dbReference type="PANTHER" id="PTHR44981">
    <property type="entry name" value="PERICENTRIN-LIKE PROTEIN, ISOFORM F"/>
    <property type="match status" value="1"/>
</dbReference>
<feature type="coiled-coil region" evidence="6">
    <location>
        <begin position="1641"/>
        <end position="1795"/>
    </location>
</feature>
<organism evidence="9 10">
    <name type="scientific">Clavelina lepadiformis</name>
    <name type="common">Light-bulb sea squirt</name>
    <name type="synonym">Ascidia lepadiformis</name>
    <dbReference type="NCBI Taxonomy" id="159417"/>
    <lineage>
        <taxon>Eukaryota</taxon>
        <taxon>Metazoa</taxon>
        <taxon>Chordata</taxon>
        <taxon>Tunicata</taxon>
        <taxon>Ascidiacea</taxon>
        <taxon>Aplousobranchia</taxon>
        <taxon>Clavelinidae</taxon>
        <taxon>Clavelina</taxon>
    </lineage>
</organism>
<feature type="compositionally biased region" description="Polar residues" evidence="7">
    <location>
        <begin position="4034"/>
        <end position="4044"/>
    </location>
</feature>
<feature type="compositionally biased region" description="Polar residues" evidence="7">
    <location>
        <begin position="2688"/>
        <end position="2700"/>
    </location>
</feature>
<feature type="coiled-coil region" evidence="6">
    <location>
        <begin position="1443"/>
        <end position="1610"/>
    </location>
</feature>
<comment type="subcellular location">
    <subcellularLocation>
        <location evidence="1">Cytoplasm</location>
        <location evidence="1">Cytoskeleton</location>
        <location evidence="1">Microtubule organizing center</location>
        <location evidence="1">Centrosome</location>
    </subcellularLocation>
</comment>
<feature type="coiled-coil region" evidence="6">
    <location>
        <begin position="2351"/>
        <end position="2416"/>
    </location>
</feature>
<feature type="compositionally biased region" description="Polar residues" evidence="7">
    <location>
        <begin position="4107"/>
        <end position="4117"/>
    </location>
</feature>
<dbReference type="Pfam" id="PF10495">
    <property type="entry name" value="PACT_coil_coil"/>
    <property type="match status" value="1"/>
</dbReference>
<feature type="compositionally biased region" description="Basic and acidic residues" evidence="7">
    <location>
        <begin position="1"/>
        <end position="14"/>
    </location>
</feature>
<feature type="compositionally biased region" description="Basic residues" evidence="7">
    <location>
        <begin position="19"/>
        <end position="32"/>
    </location>
</feature>
<comment type="caution">
    <text evidence="9">The sequence shown here is derived from an EMBL/GenBank/DDBJ whole genome shotgun (WGS) entry which is preliminary data.</text>
</comment>
<name>A0ABP0FEU3_CLALP</name>
<evidence type="ECO:0000256" key="7">
    <source>
        <dbReference type="SAM" id="MobiDB-lite"/>
    </source>
</evidence>
<feature type="region of interest" description="Disordered" evidence="7">
    <location>
        <begin position="1256"/>
        <end position="1293"/>
    </location>
</feature>
<keyword evidence="2" id="KW-0963">Cytoplasm</keyword>
<feature type="compositionally biased region" description="Basic and acidic residues" evidence="7">
    <location>
        <begin position="1256"/>
        <end position="1279"/>
    </location>
</feature>
<feature type="compositionally biased region" description="Basic and acidic residues" evidence="7">
    <location>
        <begin position="944"/>
        <end position="979"/>
    </location>
</feature>
<feature type="coiled-coil region" evidence="6">
    <location>
        <begin position="101"/>
        <end position="164"/>
    </location>
</feature>
<dbReference type="PANTHER" id="PTHR44981:SF2">
    <property type="entry name" value="PERICENTRIN-LIKE PROTEIN, ISOFORM F"/>
    <property type="match status" value="1"/>
</dbReference>
<feature type="region of interest" description="Disordered" evidence="7">
    <location>
        <begin position="2668"/>
        <end position="2738"/>
    </location>
</feature>
<evidence type="ECO:0000256" key="6">
    <source>
        <dbReference type="SAM" id="Coils"/>
    </source>
</evidence>
<feature type="compositionally biased region" description="Acidic residues" evidence="7">
    <location>
        <begin position="1076"/>
        <end position="1086"/>
    </location>
</feature>
<feature type="region of interest" description="Disordered" evidence="7">
    <location>
        <begin position="944"/>
        <end position="1016"/>
    </location>
</feature>
<keyword evidence="4 6" id="KW-0175">Coiled coil</keyword>
<feature type="coiled-coil region" evidence="6">
    <location>
        <begin position="2747"/>
        <end position="2781"/>
    </location>
</feature>
<evidence type="ECO:0000259" key="8">
    <source>
        <dbReference type="Pfam" id="PF10495"/>
    </source>
</evidence>
<reference evidence="9 10" key="1">
    <citation type="submission" date="2024-02" db="EMBL/GenBank/DDBJ databases">
        <authorList>
            <person name="Daric V."/>
            <person name="Darras S."/>
        </authorList>
    </citation>
    <scope>NUCLEOTIDE SEQUENCE [LARGE SCALE GENOMIC DNA]</scope>
</reference>
<feature type="compositionally biased region" description="Polar residues" evidence="7">
    <location>
        <begin position="4057"/>
        <end position="4068"/>
    </location>
</feature>
<feature type="compositionally biased region" description="Low complexity" evidence="7">
    <location>
        <begin position="1056"/>
        <end position="1075"/>
    </location>
</feature>
<evidence type="ECO:0000313" key="10">
    <source>
        <dbReference type="Proteomes" id="UP001642483"/>
    </source>
</evidence>
<keyword evidence="10" id="KW-1185">Reference proteome</keyword>
<dbReference type="Gene3D" id="1.10.287.1490">
    <property type="match status" value="1"/>
</dbReference>
<feature type="region of interest" description="Disordered" evidence="7">
    <location>
        <begin position="2509"/>
        <end position="2532"/>
    </location>
</feature>
<feature type="coiled-coil region" evidence="6">
    <location>
        <begin position="1907"/>
        <end position="2326"/>
    </location>
</feature>
<feature type="compositionally biased region" description="Polar residues" evidence="7">
    <location>
        <begin position="1280"/>
        <end position="1293"/>
    </location>
</feature>
<evidence type="ECO:0000256" key="3">
    <source>
        <dbReference type="ARBA" id="ARBA00022553"/>
    </source>
</evidence>
<feature type="region of interest" description="Disordered" evidence="7">
    <location>
        <begin position="3801"/>
        <end position="3821"/>
    </location>
</feature>
<evidence type="ECO:0000313" key="9">
    <source>
        <dbReference type="EMBL" id="CAK8676608.1"/>
    </source>
</evidence>
<evidence type="ECO:0000256" key="4">
    <source>
        <dbReference type="ARBA" id="ARBA00023054"/>
    </source>
</evidence>
<feature type="domain" description="Pericentrin/AKAP-450 centrosomal targeting" evidence="8">
    <location>
        <begin position="3931"/>
        <end position="4013"/>
    </location>
</feature>
<keyword evidence="5" id="KW-0206">Cytoskeleton</keyword>
<proteinExistence type="predicted"/>
<feature type="coiled-coil region" evidence="6">
    <location>
        <begin position="2989"/>
        <end position="3030"/>
    </location>
</feature>
<feature type="region of interest" description="Disordered" evidence="7">
    <location>
        <begin position="1834"/>
        <end position="1867"/>
    </location>
</feature>
<evidence type="ECO:0000256" key="2">
    <source>
        <dbReference type="ARBA" id="ARBA00022490"/>
    </source>
</evidence>
<protein>
    <recommendedName>
        <fullName evidence="8">Pericentrin/AKAP-450 centrosomal targeting domain-containing protein</fullName>
    </recommendedName>
</protein>
<gene>
    <name evidence="9" type="ORF">CVLEPA_LOCUS6061</name>
</gene>
<keyword evidence="3" id="KW-0597">Phosphoprotein</keyword>
<feature type="coiled-coil region" evidence="6">
    <location>
        <begin position="193"/>
        <end position="877"/>
    </location>
</feature>
<feature type="region of interest" description="Disordered" evidence="7">
    <location>
        <begin position="1324"/>
        <end position="1346"/>
    </location>
</feature>
<dbReference type="InterPro" id="IPR028745">
    <property type="entry name" value="AKAP9/Pericentrin"/>
</dbReference>
<feature type="compositionally biased region" description="Basic and acidic residues" evidence="7">
    <location>
        <begin position="1203"/>
        <end position="1235"/>
    </location>
</feature>
<feature type="compositionally biased region" description="Polar residues" evidence="7">
    <location>
        <begin position="997"/>
        <end position="1016"/>
    </location>
</feature>
<feature type="coiled-coil region" evidence="6">
    <location>
        <begin position="3091"/>
        <end position="3152"/>
    </location>
</feature>
<evidence type="ECO:0000256" key="1">
    <source>
        <dbReference type="ARBA" id="ARBA00004300"/>
    </source>
</evidence>